<keyword evidence="1 2" id="KW-0238">DNA-binding</keyword>
<comment type="caution">
    <text evidence="5">The sequence shown here is derived from an EMBL/GenBank/DDBJ whole genome shotgun (WGS) entry which is preliminary data.</text>
</comment>
<protein>
    <submittedName>
        <fullName evidence="5">Winged helix-turn-helix domain-containing protein</fullName>
    </submittedName>
</protein>
<dbReference type="InterPro" id="IPR016032">
    <property type="entry name" value="Sig_transdc_resp-reg_C-effctor"/>
</dbReference>
<reference evidence="6" key="1">
    <citation type="journal article" date="2019" name="Int. J. Syst. Evol. Microbiol.">
        <title>The Global Catalogue of Microorganisms (GCM) 10K type strain sequencing project: providing services to taxonomists for standard genome sequencing and annotation.</title>
        <authorList>
            <consortium name="The Broad Institute Genomics Platform"/>
            <consortium name="The Broad Institute Genome Sequencing Center for Infectious Disease"/>
            <person name="Wu L."/>
            <person name="Ma J."/>
        </authorList>
    </citation>
    <scope>NUCLEOTIDE SEQUENCE [LARGE SCALE GENOMIC DNA]</scope>
    <source>
        <strain evidence="6">CGMCC 4.7304</strain>
    </source>
</reference>
<sequence>MGPPSPLTGDDGEDGDVRAERGPEASTLTAGELTLDLRARRAATGAGTADLTAREFALLELPLRHRDQVLTPQLLSPVRLRPGVRRRDASIRALRKKVGAERIETARGTGFRLCG</sequence>
<evidence type="ECO:0000259" key="4">
    <source>
        <dbReference type="PROSITE" id="PS51755"/>
    </source>
</evidence>
<dbReference type="EMBL" id="JBHSIY010000008">
    <property type="protein sequence ID" value="MFC4867131.1"/>
    <property type="molecule type" value="Genomic_DNA"/>
</dbReference>
<keyword evidence="6" id="KW-1185">Reference proteome</keyword>
<dbReference type="RefSeq" id="WP_344145404.1">
    <property type="nucleotide sequence ID" value="NZ_BAAAQI010000013.1"/>
</dbReference>
<feature type="region of interest" description="Disordered" evidence="3">
    <location>
        <begin position="1"/>
        <end position="32"/>
    </location>
</feature>
<proteinExistence type="predicted"/>
<evidence type="ECO:0000313" key="5">
    <source>
        <dbReference type="EMBL" id="MFC4867131.1"/>
    </source>
</evidence>
<feature type="DNA-binding region" description="OmpR/PhoB-type" evidence="2">
    <location>
        <begin position="25"/>
        <end position="115"/>
    </location>
</feature>
<dbReference type="PROSITE" id="PS51755">
    <property type="entry name" value="OMPR_PHOB"/>
    <property type="match status" value="1"/>
</dbReference>
<evidence type="ECO:0000256" key="2">
    <source>
        <dbReference type="PROSITE-ProRule" id="PRU01091"/>
    </source>
</evidence>
<dbReference type="Proteomes" id="UP001595858">
    <property type="component" value="Unassembled WGS sequence"/>
</dbReference>
<feature type="domain" description="OmpR/PhoB-type" evidence="4">
    <location>
        <begin position="25"/>
        <end position="115"/>
    </location>
</feature>
<dbReference type="InterPro" id="IPR001867">
    <property type="entry name" value="OmpR/PhoB-type_DNA-bd"/>
</dbReference>
<dbReference type="InterPro" id="IPR036388">
    <property type="entry name" value="WH-like_DNA-bd_sf"/>
</dbReference>
<dbReference type="CDD" id="cd00383">
    <property type="entry name" value="trans_reg_C"/>
    <property type="match status" value="1"/>
</dbReference>
<dbReference type="SUPFAM" id="SSF46894">
    <property type="entry name" value="C-terminal effector domain of the bipartite response regulators"/>
    <property type="match status" value="1"/>
</dbReference>
<name>A0ABV9SIN9_9ACTN</name>
<gene>
    <name evidence="5" type="ORF">ACFPCZ_10860</name>
</gene>
<evidence type="ECO:0000256" key="1">
    <source>
        <dbReference type="ARBA" id="ARBA00023125"/>
    </source>
</evidence>
<dbReference type="SMART" id="SM00862">
    <property type="entry name" value="Trans_reg_C"/>
    <property type="match status" value="1"/>
</dbReference>
<evidence type="ECO:0000256" key="3">
    <source>
        <dbReference type="SAM" id="MobiDB-lite"/>
    </source>
</evidence>
<dbReference type="Gene3D" id="1.10.10.10">
    <property type="entry name" value="Winged helix-like DNA-binding domain superfamily/Winged helix DNA-binding domain"/>
    <property type="match status" value="1"/>
</dbReference>
<dbReference type="Pfam" id="PF00486">
    <property type="entry name" value="Trans_reg_C"/>
    <property type="match status" value="1"/>
</dbReference>
<organism evidence="5 6">
    <name type="scientific">Streptomonospora arabica</name>
    <dbReference type="NCBI Taxonomy" id="412417"/>
    <lineage>
        <taxon>Bacteria</taxon>
        <taxon>Bacillati</taxon>
        <taxon>Actinomycetota</taxon>
        <taxon>Actinomycetes</taxon>
        <taxon>Streptosporangiales</taxon>
        <taxon>Nocardiopsidaceae</taxon>
        <taxon>Streptomonospora</taxon>
    </lineage>
</organism>
<accession>A0ABV9SIN9</accession>
<evidence type="ECO:0000313" key="6">
    <source>
        <dbReference type="Proteomes" id="UP001595858"/>
    </source>
</evidence>